<dbReference type="EMBL" id="HBIX01018642">
    <property type="protein sequence ID" value="CAE0720554.1"/>
    <property type="molecule type" value="Transcribed_RNA"/>
</dbReference>
<gene>
    <name evidence="2" type="ORF">PAUS00366_LOCUS13308</name>
</gene>
<evidence type="ECO:0000256" key="1">
    <source>
        <dbReference type="SAM" id="MobiDB-lite"/>
    </source>
</evidence>
<evidence type="ECO:0000313" key="2">
    <source>
        <dbReference type="EMBL" id="CAE0720554.1"/>
    </source>
</evidence>
<organism evidence="2">
    <name type="scientific">Pseudo-nitzschia australis</name>
    <dbReference type="NCBI Taxonomy" id="44445"/>
    <lineage>
        <taxon>Eukaryota</taxon>
        <taxon>Sar</taxon>
        <taxon>Stramenopiles</taxon>
        <taxon>Ochrophyta</taxon>
        <taxon>Bacillariophyta</taxon>
        <taxon>Bacillariophyceae</taxon>
        <taxon>Bacillariophycidae</taxon>
        <taxon>Bacillariales</taxon>
        <taxon>Bacillariaceae</taxon>
        <taxon>Pseudo-nitzschia</taxon>
    </lineage>
</organism>
<sequence>MSAFIQATKKTETTGDEADAAFMSCGLDRSCPKSVTTAQDGSVRLDQYQSSITGNRNKRQRRQRESCPSFCNAKFTQPAVSTSTGRNLSIVPDHDFEWYDLDAIREAEGSSSSSNNNNRPAIVVVRLDFNAGLIFTTERQVLGKGAEVNFLNSSINMKMNMNSSSKINASNEKAKDKTKQKKNGKEFENLFFWVATEPPPCVEETPFEKEEREFRERMVELEHEINTESSLSFALPGLSPLNHNHDETSKNESDSDDDSNGSDDFFASWRPGDPVIQL</sequence>
<name>A0A7S4AMA6_9STRA</name>
<accession>A0A7S4AMA6</accession>
<proteinExistence type="predicted"/>
<protein>
    <submittedName>
        <fullName evidence="2">Uncharacterized protein</fullName>
    </submittedName>
</protein>
<dbReference type="AlphaFoldDB" id="A0A7S4AMA6"/>
<feature type="compositionally biased region" description="Basic and acidic residues" evidence="1">
    <location>
        <begin position="243"/>
        <end position="253"/>
    </location>
</feature>
<feature type="region of interest" description="Disordered" evidence="1">
    <location>
        <begin position="226"/>
        <end position="278"/>
    </location>
</feature>
<reference evidence="2" key="1">
    <citation type="submission" date="2021-01" db="EMBL/GenBank/DDBJ databases">
        <authorList>
            <person name="Corre E."/>
            <person name="Pelletier E."/>
            <person name="Niang G."/>
            <person name="Scheremetjew M."/>
            <person name="Finn R."/>
            <person name="Kale V."/>
            <person name="Holt S."/>
            <person name="Cochrane G."/>
            <person name="Meng A."/>
            <person name="Brown T."/>
            <person name="Cohen L."/>
        </authorList>
    </citation>
    <scope>NUCLEOTIDE SEQUENCE</scope>
    <source>
        <strain evidence="2">10249 10 AB</strain>
    </source>
</reference>